<dbReference type="InterPro" id="IPR031567">
    <property type="entry name" value="CRIM_dom"/>
</dbReference>
<evidence type="ECO:0000256" key="1">
    <source>
        <dbReference type="ARBA" id="ARBA00009407"/>
    </source>
</evidence>
<dbReference type="GO" id="GO:0038203">
    <property type="term" value="P:TORC2 signaling"/>
    <property type="evidence" value="ECO:0007669"/>
    <property type="project" value="TreeGrafter"/>
</dbReference>
<proteinExistence type="inferred from homology"/>
<dbReference type="Pfam" id="PF16978">
    <property type="entry name" value="CRIM"/>
    <property type="match status" value="1"/>
</dbReference>
<name>A0A166BBG6_EXIGL</name>
<keyword evidence="5" id="KW-1185">Reference proteome</keyword>
<dbReference type="GO" id="GO:0005886">
    <property type="term" value="C:plasma membrane"/>
    <property type="evidence" value="ECO:0007669"/>
    <property type="project" value="TreeGrafter"/>
</dbReference>
<feature type="compositionally biased region" description="Low complexity" evidence="2">
    <location>
        <begin position="252"/>
        <end position="262"/>
    </location>
</feature>
<dbReference type="Proteomes" id="UP000077266">
    <property type="component" value="Unassembled WGS sequence"/>
</dbReference>
<evidence type="ECO:0000313" key="5">
    <source>
        <dbReference type="Proteomes" id="UP000077266"/>
    </source>
</evidence>
<dbReference type="GO" id="GO:0005737">
    <property type="term" value="C:cytoplasm"/>
    <property type="evidence" value="ECO:0007669"/>
    <property type="project" value="TreeGrafter"/>
</dbReference>
<evidence type="ECO:0000259" key="3">
    <source>
        <dbReference type="Pfam" id="PF16978"/>
    </source>
</evidence>
<protein>
    <recommendedName>
        <fullName evidence="3">CRIM domain-containing protein</fullName>
    </recommendedName>
</protein>
<dbReference type="AlphaFoldDB" id="A0A166BBG6"/>
<dbReference type="GO" id="GO:0031932">
    <property type="term" value="C:TORC2 complex"/>
    <property type="evidence" value="ECO:0007669"/>
    <property type="project" value="InterPro"/>
</dbReference>
<reference evidence="4 5" key="1">
    <citation type="journal article" date="2016" name="Mol. Biol. Evol.">
        <title>Comparative Genomics of Early-Diverging Mushroom-Forming Fungi Provides Insights into the Origins of Lignocellulose Decay Capabilities.</title>
        <authorList>
            <person name="Nagy L.G."/>
            <person name="Riley R."/>
            <person name="Tritt A."/>
            <person name="Adam C."/>
            <person name="Daum C."/>
            <person name="Floudas D."/>
            <person name="Sun H."/>
            <person name="Yadav J.S."/>
            <person name="Pangilinan J."/>
            <person name="Larsson K.H."/>
            <person name="Matsuura K."/>
            <person name="Barry K."/>
            <person name="Labutti K."/>
            <person name="Kuo R."/>
            <person name="Ohm R.A."/>
            <person name="Bhattacharya S.S."/>
            <person name="Shirouzu T."/>
            <person name="Yoshinaga Y."/>
            <person name="Martin F.M."/>
            <person name="Grigoriev I.V."/>
            <person name="Hibbett D.S."/>
        </authorList>
    </citation>
    <scope>NUCLEOTIDE SEQUENCE [LARGE SCALE GENOMIC DNA]</scope>
    <source>
        <strain evidence="4 5">HHB12029</strain>
    </source>
</reference>
<dbReference type="EMBL" id="KV425908">
    <property type="protein sequence ID" value="KZV99659.1"/>
    <property type="molecule type" value="Genomic_DNA"/>
</dbReference>
<dbReference type="InterPro" id="IPR008828">
    <property type="entry name" value="Sin1/Avo1"/>
</dbReference>
<sequence length="738" mass="80557">MSLITDPEYIIHALRLNYLRNVEDPYGPRILSISPNYAQNPHIVAAGLADNDRWPELTAPISPKPTSDAWPLGARLKHTTTIMGPHRTGLMGPRVNGSRRASRGGSIQLNTAQLAPAGAVPSPTRTKRSDSEPLPAARPQPTPVQGQPDIDENTPAPVEPGLQRATSTRRAQTLAQEPVTVRIPSAEEMEGRRRPRMRAHFSSPERKTVAVAAPSEEDGISSGDDDMDDDLEDEDLEMLGDEVDDEFDPVPSSTSDNISLMSSNSLISGSVVGRASVRSRLSPVSEFQPPHGEEQHQPRRQPSSSQLIVPRHTPAQAAPIALQPTRRTPSPTPPPQPKPAPAPALTFTRIKTLAPPARSALTALLAAQNATDNPFTELYSLIAARSNAQGLKLTEFVHYKGKQVQLSINVRPDATVEEVIGHALWCYWEEKCEPKLDEDLPADEDARRVRLSAVGWSLRIAEFDGEPDEDFPAPDRGRRISTFGQHHAIVLATPQQVKHHTELESKIQRRPSRIMVAKKREAAPAVNVNPTPVIETPPVVVTSPEIKPASLALAPSSTVSTSILNPMSGSVGVSNEEILIKVHVANKTDDLAYVTVKVTPATYLQEVLEQAAKKRRWTDLNDAVLLTQDMKIVIPLDRTVPRTRRARRSDLSSCASPARSSTTLKPRTVARLRRLFRASSNFRSATRSLAQARVTGASRAEAAQWGEARRHVGLEGSLFVYRGPIALVVCTCSLHSTL</sequence>
<dbReference type="InParanoid" id="A0A166BBG6"/>
<feature type="region of interest" description="Disordered" evidence="2">
    <location>
        <begin position="83"/>
        <end position="262"/>
    </location>
</feature>
<feature type="compositionally biased region" description="Polar residues" evidence="2">
    <location>
        <begin position="164"/>
        <end position="175"/>
    </location>
</feature>
<comment type="similarity">
    <text evidence="1">Belongs to the SIN1 family.</text>
</comment>
<feature type="compositionally biased region" description="Acidic residues" evidence="2">
    <location>
        <begin position="215"/>
        <end position="248"/>
    </location>
</feature>
<feature type="domain" description="CRIM" evidence="3">
    <location>
        <begin position="358"/>
        <end position="499"/>
    </location>
</feature>
<dbReference type="GO" id="GO:0005546">
    <property type="term" value="F:phosphatidylinositol-4,5-bisphosphate binding"/>
    <property type="evidence" value="ECO:0007669"/>
    <property type="project" value="TreeGrafter"/>
</dbReference>
<dbReference type="PANTHER" id="PTHR13335:SF1">
    <property type="entry name" value="TARGET OF RAPAMYCIN COMPLEX 2 SUBUNIT MAPKAP1"/>
    <property type="match status" value="1"/>
</dbReference>
<evidence type="ECO:0000313" key="4">
    <source>
        <dbReference type="EMBL" id="KZV99659.1"/>
    </source>
</evidence>
<organism evidence="4 5">
    <name type="scientific">Exidia glandulosa HHB12029</name>
    <dbReference type="NCBI Taxonomy" id="1314781"/>
    <lineage>
        <taxon>Eukaryota</taxon>
        <taxon>Fungi</taxon>
        <taxon>Dikarya</taxon>
        <taxon>Basidiomycota</taxon>
        <taxon>Agaricomycotina</taxon>
        <taxon>Agaricomycetes</taxon>
        <taxon>Auriculariales</taxon>
        <taxon>Exidiaceae</taxon>
        <taxon>Exidia</taxon>
    </lineage>
</organism>
<gene>
    <name evidence="4" type="ORF">EXIGLDRAFT_831389</name>
</gene>
<dbReference type="OrthoDB" id="241990at2759"/>
<evidence type="ECO:0000256" key="2">
    <source>
        <dbReference type="SAM" id="MobiDB-lite"/>
    </source>
</evidence>
<feature type="compositionally biased region" description="Pro residues" evidence="2">
    <location>
        <begin position="330"/>
        <end position="342"/>
    </location>
</feature>
<dbReference type="STRING" id="1314781.A0A166BBG6"/>
<feature type="region of interest" description="Disordered" evidence="2">
    <location>
        <begin position="281"/>
        <end position="343"/>
    </location>
</feature>
<accession>A0A166BBG6</accession>
<dbReference type="PANTHER" id="PTHR13335">
    <property type="entry name" value="TARGET OF RAPAMYCIN COMPLEX 2 SUBUNIT MAPKAP1"/>
    <property type="match status" value="1"/>
</dbReference>